<dbReference type="GO" id="GO:0008999">
    <property type="term" value="F:protein-N-terminal-alanine acetyltransferase activity"/>
    <property type="evidence" value="ECO:0007669"/>
    <property type="project" value="TreeGrafter"/>
</dbReference>
<dbReference type="PANTHER" id="PTHR43441:SF10">
    <property type="entry name" value="ACETYLTRANSFERASE"/>
    <property type="match status" value="1"/>
</dbReference>
<dbReference type="InterPro" id="IPR016181">
    <property type="entry name" value="Acyl_CoA_acyltransferase"/>
</dbReference>
<reference evidence="2 3" key="2">
    <citation type="submission" date="2017-08" db="EMBL/GenBank/DDBJ databases">
        <title>WGS of novel Burkholderia cepaca complex species.</title>
        <authorList>
            <person name="Lipuma J."/>
            <person name="Spilker T."/>
        </authorList>
    </citation>
    <scope>NUCLEOTIDE SEQUENCE [LARGE SCALE GENOMIC DNA]</scope>
    <source>
        <strain evidence="2 3">AU17325</strain>
    </source>
</reference>
<dbReference type="EMBL" id="NKFA01000035">
    <property type="protein sequence ID" value="OXI33418.1"/>
    <property type="molecule type" value="Genomic_DNA"/>
</dbReference>
<accession>A0A228HTF6</accession>
<dbReference type="OrthoDB" id="5292292at2"/>
<evidence type="ECO:0000313" key="3">
    <source>
        <dbReference type="Proteomes" id="UP000214600"/>
    </source>
</evidence>
<name>A0A228HTF6_9BURK</name>
<organism evidence="2 3">
    <name type="scientific">Burkholderia aenigmatica</name>
    <dbReference type="NCBI Taxonomy" id="2015348"/>
    <lineage>
        <taxon>Bacteria</taxon>
        <taxon>Pseudomonadati</taxon>
        <taxon>Pseudomonadota</taxon>
        <taxon>Betaproteobacteria</taxon>
        <taxon>Burkholderiales</taxon>
        <taxon>Burkholderiaceae</taxon>
        <taxon>Burkholderia</taxon>
        <taxon>Burkholderia cepacia complex</taxon>
    </lineage>
</organism>
<dbReference type="AlphaFoldDB" id="A0A228HTF6"/>
<evidence type="ECO:0000313" key="2">
    <source>
        <dbReference type="EMBL" id="OXI33418.1"/>
    </source>
</evidence>
<dbReference type="GO" id="GO:0005737">
    <property type="term" value="C:cytoplasm"/>
    <property type="evidence" value="ECO:0007669"/>
    <property type="project" value="TreeGrafter"/>
</dbReference>
<proteinExistence type="predicted"/>
<dbReference type="RefSeq" id="WP_089454299.1">
    <property type="nucleotide sequence ID" value="NZ_NKFA01000035.1"/>
</dbReference>
<reference evidence="3" key="1">
    <citation type="submission" date="2017-06" db="EMBL/GenBank/DDBJ databases">
        <authorList>
            <person name="LiPuma J."/>
            <person name="Spilker T."/>
        </authorList>
    </citation>
    <scope>NUCLEOTIDE SEQUENCE [LARGE SCALE GENOMIC DNA]</scope>
    <source>
        <strain evidence="3">AU17325</strain>
    </source>
</reference>
<dbReference type="PANTHER" id="PTHR43441">
    <property type="entry name" value="RIBOSOMAL-PROTEIN-SERINE ACETYLTRANSFERASE"/>
    <property type="match status" value="1"/>
</dbReference>
<dbReference type="PROSITE" id="PS51186">
    <property type="entry name" value="GNAT"/>
    <property type="match status" value="1"/>
</dbReference>
<dbReference type="SUPFAM" id="SSF55729">
    <property type="entry name" value="Acyl-CoA N-acyltransferases (Nat)"/>
    <property type="match status" value="1"/>
</dbReference>
<sequence length="185" mass="20312">MAPSADPIHIESDRLSIQPFSTGDADAAYPCITPTLTRFMAWEPPPDRASFDRIWRAWLPSIADGSDFVFAVRQRDGGTFLGLVGLHHVTDAGAELGVWIREDRHREGIGREAVGLVVEWACATRGIRRFTYPVAEANEPSRRIAESLGGTVAQRGETPKYRSVTYVISRDAGAANRDDATRICG</sequence>
<comment type="caution">
    <text evidence="2">The sequence shown here is derived from an EMBL/GenBank/DDBJ whole genome shotgun (WGS) entry which is preliminary data.</text>
</comment>
<protein>
    <submittedName>
        <fullName evidence="2">GNAT family N-acetyltransferase</fullName>
    </submittedName>
</protein>
<gene>
    <name evidence="2" type="ORF">CFB84_38955</name>
</gene>
<evidence type="ECO:0000259" key="1">
    <source>
        <dbReference type="PROSITE" id="PS51186"/>
    </source>
</evidence>
<dbReference type="InterPro" id="IPR000182">
    <property type="entry name" value="GNAT_dom"/>
</dbReference>
<dbReference type="Pfam" id="PF13302">
    <property type="entry name" value="Acetyltransf_3"/>
    <property type="match status" value="1"/>
</dbReference>
<keyword evidence="2" id="KW-0808">Transferase</keyword>
<dbReference type="InterPro" id="IPR051908">
    <property type="entry name" value="Ribosomal_N-acetyltransferase"/>
</dbReference>
<dbReference type="GO" id="GO:1990189">
    <property type="term" value="F:protein N-terminal-serine acetyltransferase activity"/>
    <property type="evidence" value="ECO:0007669"/>
    <property type="project" value="TreeGrafter"/>
</dbReference>
<feature type="domain" description="N-acetyltransferase" evidence="1">
    <location>
        <begin position="15"/>
        <end position="171"/>
    </location>
</feature>
<dbReference type="Gene3D" id="3.40.630.30">
    <property type="match status" value="1"/>
</dbReference>
<dbReference type="Proteomes" id="UP000214600">
    <property type="component" value="Unassembled WGS sequence"/>
</dbReference>